<feature type="compositionally biased region" description="Low complexity" evidence="1">
    <location>
        <begin position="195"/>
        <end position="210"/>
    </location>
</feature>
<evidence type="ECO:0000256" key="1">
    <source>
        <dbReference type="SAM" id="MobiDB-lite"/>
    </source>
</evidence>
<dbReference type="EMBL" id="CAJPEX010008346">
    <property type="protein sequence ID" value="CAG0924629.1"/>
    <property type="molecule type" value="Genomic_DNA"/>
</dbReference>
<proteinExistence type="predicted"/>
<feature type="compositionally biased region" description="Gly residues" evidence="1">
    <location>
        <begin position="211"/>
        <end position="258"/>
    </location>
</feature>
<dbReference type="InterPro" id="IPR018247">
    <property type="entry name" value="EF_Hand_1_Ca_BS"/>
</dbReference>
<feature type="compositionally biased region" description="Polar residues" evidence="1">
    <location>
        <begin position="100"/>
        <end position="126"/>
    </location>
</feature>
<dbReference type="EMBL" id="OA890383">
    <property type="protein sequence ID" value="CAD7284477.1"/>
    <property type="molecule type" value="Genomic_DNA"/>
</dbReference>
<gene>
    <name evidence="4" type="ORF">NMOB1V02_LOCUS12083</name>
</gene>
<feature type="compositionally biased region" description="Polar residues" evidence="1">
    <location>
        <begin position="63"/>
        <end position="83"/>
    </location>
</feature>
<feature type="compositionally biased region" description="Basic residues" evidence="1">
    <location>
        <begin position="261"/>
        <end position="270"/>
    </location>
</feature>
<feature type="chain" id="PRO_5036210878" description="NIDO domain-containing protein" evidence="2">
    <location>
        <begin position="25"/>
        <end position="680"/>
    </location>
</feature>
<evidence type="ECO:0000313" key="5">
    <source>
        <dbReference type="Proteomes" id="UP000678499"/>
    </source>
</evidence>
<protein>
    <recommendedName>
        <fullName evidence="3">NIDO domain-containing protein</fullName>
    </recommendedName>
</protein>
<evidence type="ECO:0000256" key="2">
    <source>
        <dbReference type="SAM" id="SignalP"/>
    </source>
</evidence>
<keyword evidence="5" id="KW-1185">Reference proteome</keyword>
<dbReference type="PROSITE" id="PS51220">
    <property type="entry name" value="NIDO"/>
    <property type="match status" value="1"/>
</dbReference>
<dbReference type="GO" id="GO:0007160">
    <property type="term" value="P:cell-matrix adhesion"/>
    <property type="evidence" value="ECO:0007669"/>
    <property type="project" value="InterPro"/>
</dbReference>
<dbReference type="PANTHER" id="PTHR13802">
    <property type="entry name" value="MUCIN 4-RELATED"/>
    <property type="match status" value="1"/>
</dbReference>
<name>A0A7R9GJ91_9CRUS</name>
<dbReference type="OrthoDB" id="6236007at2759"/>
<evidence type="ECO:0000259" key="3">
    <source>
        <dbReference type="PROSITE" id="PS51220"/>
    </source>
</evidence>
<keyword evidence="2" id="KW-0732">Signal</keyword>
<accession>A0A7R9GJ91</accession>
<sequence length="680" mass="73285">MALIRFFCLIAIVSLGGLLPVIQADETLSTSEGTPPTYETYEPGVKITHGSGSSVDDDDDVSEQTIQEDPQITNNAASKSTDGGNDADASEENTTKKGDSSTMPPVLSLSSILPMESSQNGKTEGPNQGGTEGLTEGRGPTEGKEPTEGEGHTEGKEPTEGKVPTEGGGPNEVGVTNNVTIVNNGSSNHEGGPNEVGVTNNVTIVNNGSSNHGGGPNQGGGPNNGGGGGPNQGGGPDNGGGGGPNQGGGHGQGGSGGEHGGHHHHHHHHQNGNEATKVKLLPSGPNAGDTVLPSCDDCTSSEIALNVPFSLGGIPWRKAYIATNGIISFERKVRWYAPSCYPRTSTAVAPFWSDADTRHGGYVSYRQTQDPRIMRRIQEDVSKYYPRSEVPEPRSALIVTWSQVQPFGSKRTLKNTFQAILVSVDRHNSFVILNYDNLQWISGANNRRKPAFAGLIFPGYDSDGGDLDHVLLPLSCSTIANFLSIFTNTDKIGKYVYWPTKNRVKVSPENNEGIPDFFMPFGRQTADEKLAGGCRGDCVSDEIEFSVYFVFGSALVDDVYIHKDGKVVFPIEHEPRCGDHDRKLFKRSASSSGTRGGRQSRHEDDGDDDGYVGWREIRNHALLHKLRHQIARGLRGQPEGRMRDRVGEIVWAFVITWYNVKTDHHNRSDDDERRTAQLVC</sequence>
<organism evidence="4">
    <name type="scientific">Notodromas monacha</name>
    <dbReference type="NCBI Taxonomy" id="399045"/>
    <lineage>
        <taxon>Eukaryota</taxon>
        <taxon>Metazoa</taxon>
        <taxon>Ecdysozoa</taxon>
        <taxon>Arthropoda</taxon>
        <taxon>Crustacea</taxon>
        <taxon>Oligostraca</taxon>
        <taxon>Ostracoda</taxon>
        <taxon>Podocopa</taxon>
        <taxon>Podocopida</taxon>
        <taxon>Cypridocopina</taxon>
        <taxon>Cypridoidea</taxon>
        <taxon>Cyprididae</taxon>
        <taxon>Notodromas</taxon>
    </lineage>
</organism>
<dbReference type="Pfam" id="PF06119">
    <property type="entry name" value="NIDO"/>
    <property type="match status" value="1"/>
</dbReference>
<dbReference type="PANTHER" id="PTHR13802:SF65">
    <property type="entry name" value="NIDOGEN"/>
    <property type="match status" value="1"/>
</dbReference>
<feature type="compositionally biased region" description="Low complexity" evidence="1">
    <location>
        <begin position="172"/>
        <end position="188"/>
    </location>
</feature>
<dbReference type="InterPro" id="IPR003886">
    <property type="entry name" value="NIDO_dom"/>
</dbReference>
<feature type="signal peptide" evidence="2">
    <location>
        <begin position="1"/>
        <end position="24"/>
    </location>
</feature>
<feature type="compositionally biased region" description="Basic and acidic residues" evidence="1">
    <location>
        <begin position="139"/>
        <end position="160"/>
    </location>
</feature>
<feature type="domain" description="NIDO" evidence="3">
    <location>
        <begin position="350"/>
        <end position="502"/>
    </location>
</feature>
<evidence type="ECO:0000313" key="4">
    <source>
        <dbReference type="EMBL" id="CAD7284477.1"/>
    </source>
</evidence>
<dbReference type="AlphaFoldDB" id="A0A7R9GJ91"/>
<dbReference type="Proteomes" id="UP000678499">
    <property type="component" value="Unassembled WGS sequence"/>
</dbReference>
<feature type="region of interest" description="Disordered" evidence="1">
    <location>
        <begin position="580"/>
        <end position="610"/>
    </location>
</feature>
<dbReference type="SMART" id="SM00539">
    <property type="entry name" value="NIDO"/>
    <property type="match status" value="1"/>
</dbReference>
<dbReference type="InterPro" id="IPR051495">
    <property type="entry name" value="Epithelial_Barrier/Signaling"/>
</dbReference>
<reference evidence="4" key="1">
    <citation type="submission" date="2020-11" db="EMBL/GenBank/DDBJ databases">
        <authorList>
            <person name="Tran Van P."/>
        </authorList>
    </citation>
    <scope>NUCLEOTIDE SEQUENCE</scope>
</reference>
<dbReference type="PROSITE" id="PS00018">
    <property type="entry name" value="EF_HAND_1"/>
    <property type="match status" value="1"/>
</dbReference>
<feature type="region of interest" description="Disordered" evidence="1">
    <location>
        <begin position="28"/>
        <end position="288"/>
    </location>
</feature>